<dbReference type="Gene3D" id="3.40.50.300">
    <property type="entry name" value="P-loop containing nucleotide triphosphate hydrolases"/>
    <property type="match status" value="1"/>
</dbReference>
<dbReference type="InterPro" id="IPR003442">
    <property type="entry name" value="T6A_TsaE"/>
</dbReference>
<dbReference type="NCBIfam" id="TIGR00150">
    <property type="entry name" value="T6A_YjeE"/>
    <property type="match status" value="1"/>
</dbReference>
<sequence>MPAAIHLRYNGEIIKPACRYGHCAEQEAKVKRSVGAYETSSKKWISSGEADTAELAGYFAGLAQAGTVIALDGDLGAGKTKFSQGFAAALGVKGVVNSPTFTLIKEYEGRLPLYHMDVYRITQDEAEDLGLDEYFEGQGVSLVEWASIIPDLLPENRLNLRMEHTGGEGRIIHCEGVGAPYVKWVKELPEPKEVRGEEESE</sequence>
<proteinExistence type="inferred from homology"/>
<comment type="subcellular location">
    <subcellularLocation>
        <location evidence="1">Cytoplasm</location>
    </subcellularLocation>
</comment>
<evidence type="ECO:0000256" key="7">
    <source>
        <dbReference type="ARBA" id="ARBA00022741"/>
    </source>
</evidence>
<protein>
    <recommendedName>
        <fullName evidence="3">tRNA threonylcarbamoyladenosine biosynthesis protein TsaE</fullName>
    </recommendedName>
    <alternativeName>
        <fullName evidence="10">t(6)A37 threonylcarbamoyladenosine biosynthesis protein TsaE</fullName>
    </alternativeName>
</protein>
<keyword evidence="4" id="KW-0963">Cytoplasm</keyword>
<organism evidence="11 12">
    <name type="scientific">Saccharibacillus kuerlensis</name>
    <dbReference type="NCBI Taxonomy" id="459527"/>
    <lineage>
        <taxon>Bacteria</taxon>
        <taxon>Bacillati</taxon>
        <taxon>Bacillota</taxon>
        <taxon>Bacilli</taxon>
        <taxon>Bacillales</taxon>
        <taxon>Paenibacillaceae</taxon>
        <taxon>Saccharibacillus</taxon>
    </lineage>
</organism>
<dbReference type="EMBL" id="BMLN01000004">
    <property type="protein sequence ID" value="GGN99095.1"/>
    <property type="molecule type" value="Genomic_DNA"/>
</dbReference>
<evidence type="ECO:0000313" key="12">
    <source>
        <dbReference type="Proteomes" id="UP000606653"/>
    </source>
</evidence>
<dbReference type="SUPFAM" id="SSF52540">
    <property type="entry name" value="P-loop containing nucleoside triphosphate hydrolases"/>
    <property type="match status" value="1"/>
</dbReference>
<evidence type="ECO:0000256" key="5">
    <source>
        <dbReference type="ARBA" id="ARBA00022694"/>
    </source>
</evidence>
<evidence type="ECO:0000256" key="9">
    <source>
        <dbReference type="ARBA" id="ARBA00022842"/>
    </source>
</evidence>
<dbReference type="PANTHER" id="PTHR33540:SF2">
    <property type="entry name" value="TRNA THREONYLCARBAMOYLADENOSINE BIOSYNTHESIS PROTEIN TSAE"/>
    <property type="match status" value="1"/>
</dbReference>
<comment type="similarity">
    <text evidence="2">Belongs to the TsaE family.</text>
</comment>
<evidence type="ECO:0000256" key="2">
    <source>
        <dbReference type="ARBA" id="ARBA00007599"/>
    </source>
</evidence>
<evidence type="ECO:0000256" key="10">
    <source>
        <dbReference type="ARBA" id="ARBA00032441"/>
    </source>
</evidence>
<comment type="caution">
    <text evidence="11">The sequence shown here is derived from an EMBL/GenBank/DDBJ whole genome shotgun (WGS) entry which is preliminary data.</text>
</comment>
<evidence type="ECO:0000313" key="11">
    <source>
        <dbReference type="EMBL" id="GGN99095.1"/>
    </source>
</evidence>
<evidence type="ECO:0000256" key="3">
    <source>
        <dbReference type="ARBA" id="ARBA00019010"/>
    </source>
</evidence>
<keyword evidence="6" id="KW-0479">Metal-binding</keyword>
<accession>A0ABQ2L3U3</accession>
<dbReference type="Proteomes" id="UP000606653">
    <property type="component" value="Unassembled WGS sequence"/>
</dbReference>
<reference evidence="12" key="1">
    <citation type="journal article" date="2019" name="Int. J. Syst. Evol. Microbiol.">
        <title>The Global Catalogue of Microorganisms (GCM) 10K type strain sequencing project: providing services to taxonomists for standard genome sequencing and annotation.</title>
        <authorList>
            <consortium name="The Broad Institute Genomics Platform"/>
            <consortium name="The Broad Institute Genome Sequencing Center for Infectious Disease"/>
            <person name="Wu L."/>
            <person name="Ma J."/>
        </authorList>
    </citation>
    <scope>NUCLEOTIDE SEQUENCE [LARGE SCALE GENOMIC DNA]</scope>
    <source>
        <strain evidence="12">CGMCC 1.6964</strain>
    </source>
</reference>
<dbReference type="Pfam" id="PF02367">
    <property type="entry name" value="TsaE"/>
    <property type="match status" value="1"/>
</dbReference>
<dbReference type="InterPro" id="IPR027417">
    <property type="entry name" value="P-loop_NTPase"/>
</dbReference>
<keyword evidence="9" id="KW-0460">Magnesium</keyword>
<evidence type="ECO:0000256" key="8">
    <source>
        <dbReference type="ARBA" id="ARBA00022840"/>
    </source>
</evidence>
<evidence type="ECO:0000256" key="6">
    <source>
        <dbReference type="ARBA" id="ARBA00022723"/>
    </source>
</evidence>
<evidence type="ECO:0000256" key="4">
    <source>
        <dbReference type="ARBA" id="ARBA00022490"/>
    </source>
</evidence>
<gene>
    <name evidence="11" type="ORF">GCM10010969_18960</name>
</gene>
<keyword evidence="7" id="KW-0547">Nucleotide-binding</keyword>
<evidence type="ECO:0000256" key="1">
    <source>
        <dbReference type="ARBA" id="ARBA00004496"/>
    </source>
</evidence>
<keyword evidence="8" id="KW-0067">ATP-binding</keyword>
<dbReference type="PANTHER" id="PTHR33540">
    <property type="entry name" value="TRNA THREONYLCARBAMOYLADENOSINE BIOSYNTHESIS PROTEIN TSAE"/>
    <property type="match status" value="1"/>
</dbReference>
<name>A0ABQ2L3U3_9BACL</name>
<keyword evidence="5" id="KW-0819">tRNA processing</keyword>
<keyword evidence="12" id="KW-1185">Reference proteome</keyword>